<evidence type="ECO:0000313" key="2">
    <source>
        <dbReference type="Proteomes" id="UP000281899"/>
    </source>
</evidence>
<keyword evidence="2" id="KW-1185">Reference proteome</keyword>
<accession>A0ABX9XAU4</accession>
<dbReference type="EMBL" id="RJTW01000003">
    <property type="protein sequence ID" value="ROH95409.1"/>
    <property type="molecule type" value="Genomic_DNA"/>
</dbReference>
<evidence type="ECO:0000313" key="1">
    <source>
        <dbReference type="EMBL" id="ROH95409.1"/>
    </source>
</evidence>
<reference evidence="1 2" key="1">
    <citation type="submission" date="2018-11" db="EMBL/GenBank/DDBJ databases">
        <title>Proposal to divide the Flavobacteriaceae and reorganize its genera based on Amino Acid Identity values calculated from whole genome sequences.</title>
        <authorList>
            <person name="Nicholson A.C."/>
            <person name="Gulvik C.A."/>
            <person name="Whitney A.M."/>
            <person name="Humrighouse B.W."/>
            <person name="Bell M."/>
            <person name="Holmes B."/>
            <person name="Steigerwalt A."/>
            <person name="Villarma A."/>
            <person name="Sheth M."/>
            <person name="Batra D."/>
            <person name="Pryor J."/>
            <person name="Bernardet J.-F."/>
            <person name="Hugo C."/>
            <person name="Kampfer P."/>
            <person name="Newman J."/>
            <person name="Mcquiston J.R."/>
        </authorList>
    </citation>
    <scope>NUCLEOTIDE SEQUENCE [LARGE SCALE GENOMIC DNA]</scope>
    <source>
        <strain evidence="1 2">G0235</strain>
    </source>
</reference>
<comment type="caution">
    <text evidence="1">The sequence shown here is derived from an EMBL/GenBank/DDBJ whole genome shotgun (WGS) entry which is preliminary data.</text>
</comment>
<name>A0ABX9XAU4_9FLAO</name>
<sequence>MEIFLNNIKIDYLDLTRDEKIVNDKLLLKVKPEAKSIILDELEKPEIKLTVKIYNKAGKIGILYKTRFIIDYVLTEEDYNEPDGIVLYGTMINKMSITGSGYDKYLMKIFYDWFNHSEFNWRKAENSELKNSYLQACFIWNNGLYTMSKENNIMKMEGDLVKDNKDFFCYLGELFFGKKGFMGSGLDSLHDHTIDVSKNNNMKDFHLYINSAQAIEDALGVNYFATSLELLKRTGLNIYIDHLVFQD</sequence>
<organism evidence="1 2">
    <name type="scientific">Chryseobacterium cucumeris</name>
    <dbReference type="NCBI Taxonomy" id="1813611"/>
    <lineage>
        <taxon>Bacteria</taxon>
        <taxon>Pseudomonadati</taxon>
        <taxon>Bacteroidota</taxon>
        <taxon>Flavobacteriia</taxon>
        <taxon>Flavobacteriales</taxon>
        <taxon>Weeksellaceae</taxon>
        <taxon>Chryseobacterium group</taxon>
        <taxon>Chryseobacterium</taxon>
    </lineage>
</organism>
<gene>
    <name evidence="1" type="ORF">EGI15_06045</name>
</gene>
<dbReference type="GeneID" id="301712226"/>
<dbReference type="RefSeq" id="WP_123278187.1">
    <property type="nucleotide sequence ID" value="NZ_RJTW01000003.1"/>
</dbReference>
<proteinExistence type="predicted"/>
<protein>
    <submittedName>
        <fullName evidence="1">Uncharacterized protein</fullName>
    </submittedName>
</protein>
<dbReference type="Proteomes" id="UP000281899">
    <property type="component" value="Unassembled WGS sequence"/>
</dbReference>